<feature type="transmembrane region" description="Helical" evidence="6">
    <location>
        <begin position="137"/>
        <end position="157"/>
    </location>
</feature>
<evidence type="ECO:0000256" key="4">
    <source>
        <dbReference type="ARBA" id="ARBA00022989"/>
    </source>
</evidence>
<dbReference type="PANTHER" id="PTHR37693">
    <property type="entry name" value="PHOSPHATIDYLGLYCEROL LYSYLTRANSFERASE"/>
    <property type="match status" value="1"/>
</dbReference>
<evidence type="ECO:0000256" key="5">
    <source>
        <dbReference type="ARBA" id="ARBA00023136"/>
    </source>
</evidence>
<keyword evidence="5 6" id="KW-0472">Membrane</keyword>
<organism evidence="7 8">
    <name type="scientific">Natronogracilivirga saccharolytica</name>
    <dbReference type="NCBI Taxonomy" id="2812953"/>
    <lineage>
        <taxon>Bacteria</taxon>
        <taxon>Pseudomonadati</taxon>
        <taxon>Balneolota</taxon>
        <taxon>Balneolia</taxon>
        <taxon>Balneolales</taxon>
        <taxon>Cyclonatronaceae</taxon>
        <taxon>Natronogracilivirga</taxon>
    </lineage>
</organism>
<evidence type="ECO:0000256" key="1">
    <source>
        <dbReference type="ARBA" id="ARBA00004651"/>
    </source>
</evidence>
<evidence type="ECO:0000313" key="8">
    <source>
        <dbReference type="Proteomes" id="UP000673975"/>
    </source>
</evidence>
<feature type="transmembrane region" description="Helical" evidence="6">
    <location>
        <begin position="243"/>
        <end position="267"/>
    </location>
</feature>
<evidence type="ECO:0000313" key="7">
    <source>
        <dbReference type="EMBL" id="MBP3191107.1"/>
    </source>
</evidence>
<protein>
    <submittedName>
        <fullName evidence="7">Flippase-like domain-containing protein</fullName>
    </submittedName>
</protein>
<dbReference type="AlphaFoldDB" id="A0A8J7RH49"/>
<dbReference type="NCBIfam" id="TIGR00374">
    <property type="entry name" value="flippase-like domain"/>
    <property type="match status" value="1"/>
</dbReference>
<name>A0A8J7RH49_9BACT</name>
<comment type="caution">
    <text evidence="7">The sequence shown here is derived from an EMBL/GenBank/DDBJ whole genome shotgun (WGS) entry which is preliminary data.</text>
</comment>
<keyword evidence="2" id="KW-1003">Cell membrane</keyword>
<dbReference type="Pfam" id="PF03706">
    <property type="entry name" value="LPG_synthase_TM"/>
    <property type="match status" value="1"/>
</dbReference>
<evidence type="ECO:0000256" key="3">
    <source>
        <dbReference type="ARBA" id="ARBA00022692"/>
    </source>
</evidence>
<dbReference type="EMBL" id="JAFIDN010000001">
    <property type="protein sequence ID" value="MBP3191107.1"/>
    <property type="molecule type" value="Genomic_DNA"/>
</dbReference>
<feature type="transmembrane region" description="Helical" evidence="6">
    <location>
        <begin position="204"/>
        <end position="231"/>
    </location>
</feature>
<evidence type="ECO:0000256" key="2">
    <source>
        <dbReference type="ARBA" id="ARBA00022475"/>
    </source>
</evidence>
<dbReference type="Proteomes" id="UP000673975">
    <property type="component" value="Unassembled WGS sequence"/>
</dbReference>
<keyword evidence="8" id="KW-1185">Reference proteome</keyword>
<reference evidence="7" key="1">
    <citation type="submission" date="2021-02" db="EMBL/GenBank/DDBJ databases">
        <title>Natronogracilivirga saccharolytica gen. nov. sp. nov. a new anaerobic, haloalkiliphilic carbohydrate-fermenting bacterium from soda lake and proposing of Cyclonatronumiaceae fam. nov. in the phylum Balneolaeota.</title>
        <authorList>
            <person name="Zhilina T.N."/>
            <person name="Sorokin D.Y."/>
            <person name="Zavarzina D.G."/>
            <person name="Toshchakov S.V."/>
            <person name="Kublanov I.V."/>
        </authorList>
    </citation>
    <scope>NUCLEOTIDE SEQUENCE</scope>
    <source>
        <strain evidence="7">Z-1702</strain>
    </source>
</reference>
<sequence>MGLLIYFTYSPGLFDRLYWNRTPGLFIALFVVGLRIWFLSAKIRYLSESRLSWPASFRVVLCWEFTSSVTPSTIGGGPMATYVMTREKLSLGQSSAIVIYGIMLDQLLLIFAIPMLFGIGLYFSVIPEGAGLAGHGLMFLIYLLLLGYAGFLTYGVFRNPYILKRTVNFVFSLPFLRRYRYKIAREAEVLESYSHELRKKPRSFLLRAFGLSVMAWLAKVWLPGIVVLSFVPADVLLSFLRGVAMTLAGMFMPTPGGSGGLEGLYALFMGSLMERREFLGIAVFMWRLISFYVVVGAGLMAMSWYLNVKVVDVVNEKKTDEP</sequence>
<accession>A0A8J7RH49</accession>
<feature type="transmembrane region" description="Helical" evidence="6">
    <location>
        <begin position="279"/>
        <end position="306"/>
    </location>
</feature>
<feature type="transmembrane region" description="Helical" evidence="6">
    <location>
        <begin position="23"/>
        <end position="41"/>
    </location>
</feature>
<keyword evidence="3 6" id="KW-0812">Transmembrane</keyword>
<dbReference type="GO" id="GO:0005886">
    <property type="term" value="C:plasma membrane"/>
    <property type="evidence" value="ECO:0007669"/>
    <property type="project" value="UniProtKB-SubCell"/>
</dbReference>
<proteinExistence type="predicted"/>
<keyword evidence="4 6" id="KW-1133">Transmembrane helix</keyword>
<evidence type="ECO:0000256" key="6">
    <source>
        <dbReference type="SAM" id="Phobius"/>
    </source>
</evidence>
<gene>
    <name evidence="7" type="ORF">NATSA_00375</name>
</gene>
<comment type="subcellular location">
    <subcellularLocation>
        <location evidence="1">Cell membrane</location>
        <topology evidence="1">Multi-pass membrane protein</topology>
    </subcellularLocation>
</comment>
<dbReference type="PANTHER" id="PTHR37693:SF1">
    <property type="entry name" value="INTEGRAL MEMBRANE PROTEIN"/>
    <property type="match status" value="1"/>
</dbReference>
<feature type="transmembrane region" description="Helical" evidence="6">
    <location>
        <begin position="97"/>
        <end position="125"/>
    </location>
</feature>
<dbReference type="InterPro" id="IPR022791">
    <property type="entry name" value="L-PG_synthase/AglD"/>
</dbReference>